<dbReference type="GO" id="GO:0038023">
    <property type="term" value="F:signaling receptor activity"/>
    <property type="evidence" value="ECO:0007669"/>
    <property type="project" value="InterPro"/>
</dbReference>
<dbReference type="InterPro" id="IPR003438">
    <property type="entry name" value="GDNF_rcpt"/>
</dbReference>
<feature type="domain" description="GDNF/GAS1" evidence="9">
    <location>
        <begin position="152"/>
        <end position="230"/>
    </location>
</feature>
<keyword evidence="4 8" id="KW-0732">Signal</keyword>
<dbReference type="GO" id="GO:0007169">
    <property type="term" value="P:cell surface receptor protein tyrosine kinase signaling pathway"/>
    <property type="evidence" value="ECO:0007669"/>
    <property type="project" value="UniProtKB-ARBA"/>
</dbReference>
<keyword evidence="3" id="KW-1003">Cell membrane</keyword>
<dbReference type="SMART" id="SM00907">
    <property type="entry name" value="GDNF"/>
    <property type="match status" value="2"/>
</dbReference>
<dbReference type="SUPFAM" id="SSF110035">
    <property type="entry name" value="GDNF receptor-like"/>
    <property type="match status" value="1"/>
</dbReference>
<dbReference type="PANTHER" id="PTHR10269:SF15">
    <property type="entry name" value="GDNF FAMILY RECEPTOR ALPHA-3"/>
    <property type="match status" value="1"/>
</dbReference>
<reference evidence="10" key="1">
    <citation type="submission" date="2025-08" db="UniProtKB">
        <authorList>
            <consortium name="Ensembl"/>
        </authorList>
    </citation>
    <scope>IDENTIFICATION</scope>
</reference>
<accession>A0A8D0G731</accession>
<keyword evidence="11" id="KW-1185">Reference proteome</keyword>
<evidence type="ECO:0000313" key="10">
    <source>
        <dbReference type="Ensembl" id="ENSSPUP00000004261.1"/>
    </source>
</evidence>
<proteinExistence type="inferred from homology"/>
<organism evidence="10 11">
    <name type="scientific">Sphenodon punctatus</name>
    <name type="common">Tuatara</name>
    <name type="synonym">Hatteria punctata</name>
    <dbReference type="NCBI Taxonomy" id="8508"/>
    <lineage>
        <taxon>Eukaryota</taxon>
        <taxon>Metazoa</taxon>
        <taxon>Chordata</taxon>
        <taxon>Craniata</taxon>
        <taxon>Vertebrata</taxon>
        <taxon>Euteleostomi</taxon>
        <taxon>Lepidosauria</taxon>
        <taxon>Sphenodontia</taxon>
        <taxon>Sphenodontidae</taxon>
        <taxon>Sphenodon</taxon>
    </lineage>
</organism>
<comment type="similarity">
    <text evidence="2">Belongs to the GDNFR family.</text>
</comment>
<evidence type="ECO:0000256" key="1">
    <source>
        <dbReference type="ARBA" id="ARBA00004236"/>
    </source>
</evidence>
<dbReference type="Ensembl" id="ENSSPUT00000004534.1">
    <property type="protein sequence ID" value="ENSSPUP00000004261.1"/>
    <property type="gene ID" value="ENSSPUG00000003297.1"/>
</dbReference>
<evidence type="ECO:0000259" key="9">
    <source>
        <dbReference type="SMART" id="SM00907"/>
    </source>
</evidence>
<name>A0A8D0G731_SPHPU</name>
<evidence type="ECO:0000256" key="7">
    <source>
        <dbReference type="ARBA" id="ARBA00023180"/>
    </source>
</evidence>
<evidence type="ECO:0000256" key="3">
    <source>
        <dbReference type="ARBA" id="ARBA00022475"/>
    </source>
</evidence>
<evidence type="ECO:0000256" key="5">
    <source>
        <dbReference type="ARBA" id="ARBA00023136"/>
    </source>
</evidence>
<reference evidence="10" key="2">
    <citation type="submission" date="2025-09" db="UniProtKB">
        <authorList>
            <consortium name="Ensembl"/>
        </authorList>
    </citation>
    <scope>IDENTIFICATION</scope>
</reference>
<dbReference type="InterPro" id="IPR037193">
    <property type="entry name" value="GDNF_alpha"/>
</dbReference>
<sequence length="238" mass="26975">MWLPLLLGLLLSRTGGLLALPSVRPTDCIAEKKRCLADPVCSATYRTLENCSLAKHPLQSLGHGTRAGCLNAELVLRNSPLQQCKCHRHMRRQEHCLHVYWTVHPSLTTGLFNLETSPYEDPAYEEPLRTDYKKLAAQVSGSRLIEDSTNACLSVTHICSMNKKCARLRTNYASTCSKEAGDVCDQHKCHQELRQFFEKLHTNITRSLLFCPCQDEVCGERRRKTIVPECSFQESTKR</sequence>
<evidence type="ECO:0000256" key="2">
    <source>
        <dbReference type="ARBA" id="ARBA00005961"/>
    </source>
</evidence>
<dbReference type="AlphaFoldDB" id="A0A8D0G731"/>
<evidence type="ECO:0000256" key="4">
    <source>
        <dbReference type="ARBA" id="ARBA00022729"/>
    </source>
</evidence>
<comment type="subcellular location">
    <subcellularLocation>
        <location evidence="1">Cell membrane</location>
    </subcellularLocation>
</comment>
<dbReference type="PANTHER" id="PTHR10269">
    <property type="entry name" value="GDNF RECEPTOR ALPHA"/>
    <property type="match status" value="1"/>
</dbReference>
<feature type="domain" description="GDNF/GAS1" evidence="9">
    <location>
        <begin position="28"/>
        <end position="108"/>
    </location>
</feature>
<dbReference type="PRINTS" id="PR01316">
    <property type="entry name" value="GDNFRECEPTOR"/>
</dbReference>
<evidence type="ECO:0000256" key="6">
    <source>
        <dbReference type="ARBA" id="ARBA00023170"/>
    </source>
</evidence>
<dbReference type="GeneTree" id="ENSGT00940000161256"/>
<feature type="chain" id="PRO_5034383999" description="GDNF/GAS1 domain-containing protein" evidence="8">
    <location>
        <begin position="20"/>
        <end position="238"/>
    </location>
</feature>
<feature type="signal peptide" evidence="8">
    <location>
        <begin position="1"/>
        <end position="19"/>
    </location>
</feature>
<dbReference type="Pfam" id="PF02351">
    <property type="entry name" value="GDNF"/>
    <property type="match status" value="2"/>
</dbReference>
<evidence type="ECO:0000256" key="8">
    <source>
        <dbReference type="SAM" id="SignalP"/>
    </source>
</evidence>
<dbReference type="InterPro" id="IPR016017">
    <property type="entry name" value="GDNF/GAS1"/>
</dbReference>
<evidence type="ECO:0000313" key="11">
    <source>
        <dbReference type="Proteomes" id="UP000694392"/>
    </source>
</evidence>
<dbReference type="OMA" id="VTHICSM"/>
<protein>
    <recommendedName>
        <fullName evidence="9">GDNF/GAS1 domain-containing protein</fullName>
    </recommendedName>
</protein>
<dbReference type="GO" id="GO:0007399">
    <property type="term" value="P:nervous system development"/>
    <property type="evidence" value="ECO:0007669"/>
    <property type="project" value="TreeGrafter"/>
</dbReference>
<dbReference type="GO" id="GO:0009897">
    <property type="term" value="C:external side of plasma membrane"/>
    <property type="evidence" value="ECO:0007669"/>
    <property type="project" value="TreeGrafter"/>
</dbReference>
<keyword evidence="7" id="KW-0325">Glycoprotein</keyword>
<keyword evidence="6" id="KW-0675">Receptor</keyword>
<dbReference type="GO" id="GO:0043235">
    <property type="term" value="C:receptor complex"/>
    <property type="evidence" value="ECO:0007669"/>
    <property type="project" value="TreeGrafter"/>
</dbReference>
<keyword evidence="5" id="KW-0472">Membrane</keyword>
<dbReference type="Proteomes" id="UP000694392">
    <property type="component" value="Unplaced"/>
</dbReference>